<reference evidence="2 3" key="1">
    <citation type="journal article" date="2017" name="Int. J. Syst. Evol. Microbiol.">
        <title>Pseudokineococcus basanitobsidens sp. nov., isolated from volcanic rock.</title>
        <authorList>
            <person name="Lee D.W."/>
            <person name="Park M.Y."/>
            <person name="Kim J.J."/>
            <person name="Kim B.S."/>
        </authorList>
    </citation>
    <scope>NUCLEOTIDE SEQUENCE [LARGE SCALE GENOMIC DNA]</scope>
    <source>
        <strain evidence="2 3">DSM 103726</strain>
    </source>
</reference>
<gene>
    <name evidence="2" type="ORF">WDZ17_07990</name>
</gene>
<evidence type="ECO:0000313" key="3">
    <source>
        <dbReference type="Proteomes" id="UP001387100"/>
    </source>
</evidence>
<proteinExistence type="predicted"/>
<dbReference type="EMBL" id="JBBIAA010000006">
    <property type="protein sequence ID" value="MEJ5945235.1"/>
    <property type="molecule type" value="Genomic_DNA"/>
</dbReference>
<name>A0ABU8RJH8_9ACTN</name>
<evidence type="ECO:0000313" key="2">
    <source>
        <dbReference type="EMBL" id="MEJ5945235.1"/>
    </source>
</evidence>
<organism evidence="2 3">
    <name type="scientific">Pseudokineococcus basanitobsidens</name>
    <dbReference type="NCBI Taxonomy" id="1926649"/>
    <lineage>
        <taxon>Bacteria</taxon>
        <taxon>Bacillati</taxon>
        <taxon>Actinomycetota</taxon>
        <taxon>Actinomycetes</taxon>
        <taxon>Kineosporiales</taxon>
        <taxon>Kineosporiaceae</taxon>
        <taxon>Pseudokineococcus</taxon>
    </lineage>
</organism>
<comment type="caution">
    <text evidence="2">The sequence shown here is derived from an EMBL/GenBank/DDBJ whole genome shotgun (WGS) entry which is preliminary data.</text>
</comment>
<dbReference type="Proteomes" id="UP001387100">
    <property type="component" value="Unassembled WGS sequence"/>
</dbReference>
<protein>
    <submittedName>
        <fullName evidence="2">Uncharacterized protein</fullName>
    </submittedName>
</protein>
<feature type="compositionally biased region" description="Polar residues" evidence="1">
    <location>
        <begin position="77"/>
        <end position="87"/>
    </location>
</feature>
<keyword evidence="3" id="KW-1185">Reference proteome</keyword>
<feature type="compositionally biased region" description="Acidic residues" evidence="1">
    <location>
        <begin position="62"/>
        <end position="74"/>
    </location>
</feature>
<evidence type="ECO:0000256" key="1">
    <source>
        <dbReference type="SAM" id="MobiDB-lite"/>
    </source>
</evidence>
<dbReference type="RefSeq" id="WP_339574615.1">
    <property type="nucleotide sequence ID" value="NZ_JBBIAA010000006.1"/>
</dbReference>
<feature type="region of interest" description="Disordered" evidence="1">
    <location>
        <begin position="1"/>
        <end position="87"/>
    </location>
</feature>
<accession>A0ABU8RJH8</accession>
<sequence length="87" mass="9003">MTSQDPTPAEDRDAATPGGADDSTSGSDHVMDMLGEHVPLSLLMDLTSPAGPDSETISADEGLPEDSWWDEGGESADGSQEQPAQDS</sequence>